<name>A0A4Q0P109_9FLAO</name>
<dbReference type="OrthoDB" id="853657at2"/>
<evidence type="ECO:0000313" key="2">
    <source>
        <dbReference type="EMBL" id="RXG18286.1"/>
    </source>
</evidence>
<protein>
    <recommendedName>
        <fullName evidence="4">Lipoprotein</fullName>
    </recommendedName>
</protein>
<dbReference type="EMBL" id="QOVI01000001">
    <property type="protein sequence ID" value="RXG18286.1"/>
    <property type="molecule type" value="Genomic_DNA"/>
</dbReference>
<sequence>MRILLLFCSVLLISSCKENPKNKETPIPQSQHAGSEVPEPISSPQRLTNIEDIKKEYSRLRQLLKTKDLDSTSFTYNCNGEKSGTVVFFSDTTGLKVIRHAHNEYSHFEAADFYYLRDEVPFFVFSTNTTWSFSGGTADAPQTTDNVVEKRFYLLNGEPVDCLQKQYSVKSDEANPINPNTIANQKTDCKAIEDYLETYKLLLKHRETTSEITCL</sequence>
<feature type="region of interest" description="Disordered" evidence="1">
    <location>
        <begin position="21"/>
        <end position="44"/>
    </location>
</feature>
<dbReference type="PROSITE" id="PS51257">
    <property type="entry name" value="PROKAR_LIPOPROTEIN"/>
    <property type="match status" value="1"/>
</dbReference>
<comment type="caution">
    <text evidence="2">The sequence shown here is derived from an EMBL/GenBank/DDBJ whole genome shotgun (WGS) entry which is preliminary data.</text>
</comment>
<evidence type="ECO:0000256" key="1">
    <source>
        <dbReference type="SAM" id="MobiDB-lite"/>
    </source>
</evidence>
<organism evidence="2 3">
    <name type="scientific">Leeuwenhoekiella aestuarii</name>
    <dbReference type="NCBI Taxonomy" id="2249426"/>
    <lineage>
        <taxon>Bacteria</taxon>
        <taxon>Pseudomonadati</taxon>
        <taxon>Bacteroidota</taxon>
        <taxon>Flavobacteriia</taxon>
        <taxon>Flavobacteriales</taxon>
        <taxon>Flavobacteriaceae</taxon>
        <taxon>Leeuwenhoekiella</taxon>
    </lineage>
</organism>
<dbReference type="RefSeq" id="WP_128759846.1">
    <property type="nucleotide sequence ID" value="NZ_QOVI01000001.1"/>
</dbReference>
<gene>
    <name evidence="2" type="ORF">DSM04_101479</name>
</gene>
<dbReference type="AlphaFoldDB" id="A0A4Q0P109"/>
<proteinExistence type="predicted"/>
<keyword evidence="3" id="KW-1185">Reference proteome</keyword>
<evidence type="ECO:0008006" key="4">
    <source>
        <dbReference type="Google" id="ProtNLM"/>
    </source>
</evidence>
<accession>A0A4Q0P109</accession>
<evidence type="ECO:0000313" key="3">
    <source>
        <dbReference type="Proteomes" id="UP000289821"/>
    </source>
</evidence>
<dbReference type="Proteomes" id="UP000289821">
    <property type="component" value="Unassembled WGS sequence"/>
</dbReference>
<reference evidence="2 3" key="1">
    <citation type="submission" date="2018-07" db="EMBL/GenBank/DDBJ databases">
        <title>Leeuwenhoekiella genomics.</title>
        <authorList>
            <person name="Tahon G."/>
            <person name="Willems A."/>
        </authorList>
    </citation>
    <scope>NUCLEOTIDE SEQUENCE [LARGE SCALE GENOMIC DNA]</scope>
    <source>
        <strain evidence="2 3">R-50232</strain>
    </source>
</reference>